<gene>
    <name evidence="1" type="ORF">SAMN04487772_14011</name>
</gene>
<organism evidence="1 2">
    <name type="scientific">[Clostridium] polysaccharolyticum</name>
    <dbReference type="NCBI Taxonomy" id="29364"/>
    <lineage>
        <taxon>Bacteria</taxon>
        <taxon>Bacillati</taxon>
        <taxon>Bacillota</taxon>
        <taxon>Clostridia</taxon>
        <taxon>Lachnospirales</taxon>
        <taxon>Lachnospiraceae</taxon>
    </lineage>
</organism>
<accession>A0A1I0FYY9</accession>
<name>A0A1I0FYY9_9FIRM</name>
<dbReference type="AlphaFoldDB" id="A0A1I0FYY9"/>
<evidence type="ECO:0000313" key="2">
    <source>
        <dbReference type="Proteomes" id="UP000199800"/>
    </source>
</evidence>
<dbReference type="STRING" id="29364.SAMN04487772_14011"/>
<protein>
    <recommendedName>
        <fullName evidence="3">Flagellar operon protein TIGR03826</fullName>
    </recommendedName>
</protein>
<proteinExistence type="predicted"/>
<reference evidence="1 2" key="1">
    <citation type="submission" date="2016-10" db="EMBL/GenBank/DDBJ databases">
        <authorList>
            <person name="de Groot N.N."/>
        </authorList>
    </citation>
    <scope>NUCLEOTIDE SEQUENCE [LARGE SCALE GENOMIC DNA]</scope>
    <source>
        <strain evidence="1 2">DSM 1801</strain>
    </source>
</reference>
<keyword evidence="2" id="KW-1185">Reference proteome</keyword>
<sequence>MEVRNCRDCGKLFNYIGSVPLCPACMKKLDEKYAKVKEYIYDNPGATINEVSEANEVSVNQIKKWVREEKLSFTEDSPVGIPCEGCGKQIKTGRFCKECKIRVANEIESFREKPQIVGVKKEKKDSAKMRFLQ</sequence>
<dbReference type="RefSeq" id="WP_092479080.1">
    <property type="nucleotide sequence ID" value="NZ_FOHN01000040.1"/>
</dbReference>
<dbReference type="OrthoDB" id="1739831at2"/>
<dbReference type="EMBL" id="FOHN01000040">
    <property type="protein sequence ID" value="SET62903.1"/>
    <property type="molecule type" value="Genomic_DNA"/>
</dbReference>
<evidence type="ECO:0000313" key="1">
    <source>
        <dbReference type="EMBL" id="SET62903.1"/>
    </source>
</evidence>
<dbReference type="Proteomes" id="UP000199800">
    <property type="component" value="Unassembled WGS sequence"/>
</dbReference>
<evidence type="ECO:0008006" key="3">
    <source>
        <dbReference type="Google" id="ProtNLM"/>
    </source>
</evidence>